<evidence type="ECO:0000313" key="2">
    <source>
        <dbReference type="Proteomes" id="UP000190641"/>
    </source>
</evidence>
<name>A0A9X6BAW8_BACCE</name>
<protein>
    <submittedName>
        <fullName evidence="1">Uncharacterized protein</fullName>
    </submittedName>
</protein>
<dbReference type="Proteomes" id="UP000190641">
    <property type="component" value="Unassembled WGS sequence"/>
</dbReference>
<sequence>MMDMIHPMMLVRCVGLAIWLYSLLGLIICAKRKQWEGCVKFLGYGLVGTTLFFSQEMVEVAKFLGGPIAVGGEL</sequence>
<accession>A0A9X6BAW8</accession>
<evidence type="ECO:0000313" key="1">
    <source>
        <dbReference type="EMBL" id="OOR75439.1"/>
    </source>
</evidence>
<reference evidence="1 2" key="1">
    <citation type="submission" date="2017-01" db="EMBL/GenBank/DDBJ databases">
        <title>Bacillus cereus isolates.</title>
        <authorList>
            <person name="Beno S.M."/>
        </authorList>
    </citation>
    <scope>NUCLEOTIDE SEQUENCE [LARGE SCALE GENOMIC DNA]</scope>
    <source>
        <strain evidence="1 2">FSL K6-1030</strain>
    </source>
</reference>
<comment type="caution">
    <text evidence="1">The sequence shown here is derived from an EMBL/GenBank/DDBJ whole genome shotgun (WGS) entry which is preliminary data.</text>
</comment>
<organism evidence="1 2">
    <name type="scientific">Bacillus cereus</name>
    <dbReference type="NCBI Taxonomy" id="1396"/>
    <lineage>
        <taxon>Bacteria</taxon>
        <taxon>Bacillati</taxon>
        <taxon>Bacillota</taxon>
        <taxon>Bacilli</taxon>
        <taxon>Bacillales</taxon>
        <taxon>Bacillaceae</taxon>
        <taxon>Bacillus</taxon>
        <taxon>Bacillus cereus group</taxon>
    </lineage>
</organism>
<gene>
    <name evidence="1" type="ORF">BLX06_08930</name>
</gene>
<dbReference type="EMBL" id="MUAU01000019">
    <property type="protein sequence ID" value="OOR75439.1"/>
    <property type="molecule type" value="Genomic_DNA"/>
</dbReference>
<dbReference type="AlphaFoldDB" id="A0A9X6BAW8"/>
<proteinExistence type="predicted"/>